<reference evidence="1 2" key="1">
    <citation type="journal article" date="2004" name="Science">
        <title>The genome of the diatom Thalassiosira pseudonana: ecology, evolution, and metabolism.</title>
        <authorList>
            <person name="Armbrust E.V."/>
            <person name="Berges J.A."/>
            <person name="Bowler C."/>
            <person name="Green B.R."/>
            <person name="Martinez D."/>
            <person name="Putnam N.H."/>
            <person name="Zhou S."/>
            <person name="Allen A.E."/>
            <person name="Apt K.E."/>
            <person name="Bechner M."/>
            <person name="Brzezinski M.A."/>
            <person name="Chaal B.K."/>
            <person name="Chiovitti A."/>
            <person name="Davis A.K."/>
            <person name="Demarest M.S."/>
            <person name="Detter J.C."/>
            <person name="Glavina T."/>
            <person name="Goodstein D."/>
            <person name="Hadi M.Z."/>
            <person name="Hellsten U."/>
            <person name="Hildebrand M."/>
            <person name="Jenkins B.D."/>
            <person name="Jurka J."/>
            <person name="Kapitonov V.V."/>
            <person name="Kroger N."/>
            <person name="Lau W.W."/>
            <person name="Lane T.W."/>
            <person name="Larimer F.W."/>
            <person name="Lippmeier J.C."/>
            <person name="Lucas S."/>
            <person name="Medina M."/>
            <person name="Montsant A."/>
            <person name="Obornik M."/>
            <person name="Parker M.S."/>
            <person name="Palenik B."/>
            <person name="Pazour G.J."/>
            <person name="Richardson P.M."/>
            <person name="Rynearson T.A."/>
            <person name="Saito M.A."/>
            <person name="Schwartz D.C."/>
            <person name="Thamatrakoln K."/>
            <person name="Valentin K."/>
            <person name="Vardi A."/>
            <person name="Wilkerson F.P."/>
            <person name="Rokhsar D.S."/>
        </authorList>
    </citation>
    <scope>NUCLEOTIDE SEQUENCE [LARGE SCALE GENOMIC DNA]</scope>
    <source>
        <strain evidence="1 2">CCMP1335</strain>
    </source>
</reference>
<dbReference type="HOGENOM" id="CLU_049633_4_0_1"/>
<dbReference type="PANTHER" id="PTHR31591:SF1">
    <property type="entry name" value="UPF0613 PROTEIN PB24D3.06C"/>
    <property type="match status" value="1"/>
</dbReference>
<accession>B8C6F2</accession>
<protein>
    <submittedName>
        <fullName evidence="1">Uncharacterized protein</fullName>
    </submittedName>
</protein>
<name>B8C6F2_THAPS</name>
<dbReference type="EMBL" id="CM000644">
    <property type="protein sequence ID" value="EED90793.1"/>
    <property type="molecule type" value="Genomic_DNA"/>
</dbReference>
<dbReference type="AlphaFoldDB" id="B8C6F2"/>
<reference evidence="1 2" key="2">
    <citation type="journal article" date="2008" name="Nature">
        <title>The Phaeodactylum genome reveals the evolutionary history of diatom genomes.</title>
        <authorList>
            <person name="Bowler C."/>
            <person name="Allen A.E."/>
            <person name="Badger J.H."/>
            <person name="Grimwood J."/>
            <person name="Jabbari K."/>
            <person name="Kuo A."/>
            <person name="Maheswari U."/>
            <person name="Martens C."/>
            <person name="Maumus F."/>
            <person name="Otillar R.P."/>
            <person name="Rayko E."/>
            <person name="Salamov A."/>
            <person name="Vandepoele K."/>
            <person name="Beszteri B."/>
            <person name="Gruber A."/>
            <person name="Heijde M."/>
            <person name="Katinka M."/>
            <person name="Mock T."/>
            <person name="Valentin K."/>
            <person name="Verret F."/>
            <person name="Berges J.A."/>
            <person name="Brownlee C."/>
            <person name="Cadoret J.P."/>
            <person name="Chiovitti A."/>
            <person name="Choi C.J."/>
            <person name="Coesel S."/>
            <person name="De Martino A."/>
            <person name="Detter J.C."/>
            <person name="Durkin C."/>
            <person name="Falciatore A."/>
            <person name="Fournet J."/>
            <person name="Haruta M."/>
            <person name="Huysman M.J."/>
            <person name="Jenkins B.D."/>
            <person name="Jiroutova K."/>
            <person name="Jorgensen R.E."/>
            <person name="Joubert Y."/>
            <person name="Kaplan A."/>
            <person name="Kroger N."/>
            <person name="Kroth P.G."/>
            <person name="La Roche J."/>
            <person name="Lindquist E."/>
            <person name="Lommer M."/>
            <person name="Martin-Jezequel V."/>
            <person name="Lopez P.J."/>
            <person name="Lucas S."/>
            <person name="Mangogna M."/>
            <person name="McGinnis K."/>
            <person name="Medlin L.K."/>
            <person name="Montsant A."/>
            <person name="Oudot-Le Secq M.P."/>
            <person name="Napoli C."/>
            <person name="Obornik M."/>
            <person name="Parker M.S."/>
            <person name="Petit J.L."/>
            <person name="Porcel B.M."/>
            <person name="Poulsen N."/>
            <person name="Robison M."/>
            <person name="Rychlewski L."/>
            <person name="Rynearson T.A."/>
            <person name="Schmutz J."/>
            <person name="Shapiro H."/>
            <person name="Siaut M."/>
            <person name="Stanley M."/>
            <person name="Sussman M.R."/>
            <person name="Taylor A.R."/>
            <person name="Vardi A."/>
            <person name="von Dassow P."/>
            <person name="Vyverman W."/>
            <person name="Willis A."/>
            <person name="Wyrwicz L.S."/>
            <person name="Rokhsar D.S."/>
            <person name="Weissenbach J."/>
            <person name="Armbrust E.V."/>
            <person name="Green B.R."/>
            <person name="Van de Peer Y."/>
            <person name="Grigoriev I.V."/>
        </authorList>
    </citation>
    <scope>NUCLEOTIDE SEQUENCE [LARGE SCALE GENOMIC DNA]</scope>
    <source>
        <strain evidence="1 2">CCMP1335</strain>
    </source>
</reference>
<dbReference type="Pfam" id="PF08538">
    <property type="entry name" value="DUF1749"/>
    <property type="match status" value="1"/>
</dbReference>
<gene>
    <name evidence="1" type="ORF">THAPSDRAFT_7406</name>
</gene>
<dbReference type="Proteomes" id="UP000001449">
    <property type="component" value="Chromosome 8"/>
</dbReference>
<dbReference type="Gene3D" id="3.40.50.1820">
    <property type="entry name" value="alpha/beta hydrolase"/>
    <property type="match status" value="1"/>
</dbReference>
<evidence type="ECO:0000313" key="2">
    <source>
        <dbReference type="Proteomes" id="UP000001449"/>
    </source>
</evidence>
<dbReference type="InterPro" id="IPR013744">
    <property type="entry name" value="SidJ"/>
</dbReference>
<sequence>MGMLMEYLVCHHDAEKFALVGHSTGCQNIVHFLKYGDEDMIQRIKVAALQAPVSDRESISITPGEHDANLKYAQDLVAQNKGNEMMPRSSFWAPITASRYNSLFSVSGDDDFFSSDLGVDGLSKRLGHVGAVGEKSGLKILVAYSNEDEYVPSSVNKEMLLKQLVLAMNGSDLADSADETSAVARGLMLEHGNHNLSRGDHDMEIFVEKVGQLLKQVGSN</sequence>
<evidence type="ECO:0000313" key="1">
    <source>
        <dbReference type="EMBL" id="EED90793.1"/>
    </source>
</evidence>
<organism evidence="1 2">
    <name type="scientific">Thalassiosira pseudonana</name>
    <name type="common">Marine diatom</name>
    <name type="synonym">Cyclotella nana</name>
    <dbReference type="NCBI Taxonomy" id="35128"/>
    <lineage>
        <taxon>Eukaryota</taxon>
        <taxon>Sar</taxon>
        <taxon>Stramenopiles</taxon>
        <taxon>Ochrophyta</taxon>
        <taxon>Bacillariophyta</taxon>
        <taxon>Coscinodiscophyceae</taxon>
        <taxon>Thalassiosirophycidae</taxon>
        <taxon>Thalassiosirales</taxon>
        <taxon>Thalassiosiraceae</taxon>
        <taxon>Thalassiosira</taxon>
    </lineage>
</organism>
<dbReference type="InterPro" id="IPR029058">
    <property type="entry name" value="AB_hydrolase_fold"/>
</dbReference>
<dbReference type="RefSeq" id="XP_002291942.1">
    <property type="nucleotide sequence ID" value="XM_002291906.1"/>
</dbReference>
<dbReference type="eggNOG" id="KOG4840">
    <property type="taxonomic scope" value="Eukaryota"/>
</dbReference>
<dbReference type="GeneID" id="7443454"/>
<dbReference type="PANTHER" id="PTHR31591">
    <property type="entry name" value="UPF0613 PROTEIN PB24D3.06C"/>
    <property type="match status" value="1"/>
</dbReference>
<dbReference type="SUPFAM" id="SSF53474">
    <property type="entry name" value="alpha/beta-Hydrolases"/>
    <property type="match status" value="1"/>
</dbReference>
<keyword evidence="2" id="KW-1185">Reference proteome</keyword>
<proteinExistence type="predicted"/>
<dbReference type="KEGG" id="tps:THAPSDRAFT_7406"/>
<dbReference type="InParanoid" id="B8C6F2"/>
<dbReference type="PaxDb" id="35128-Thaps7406"/>